<evidence type="ECO:0000313" key="3">
    <source>
        <dbReference type="Proteomes" id="UP001558613"/>
    </source>
</evidence>
<accession>A0ABR3L7Y1</accession>
<name>A0ABR3L7Y1_9TELE</name>
<feature type="compositionally biased region" description="Basic and acidic residues" evidence="1">
    <location>
        <begin position="1"/>
        <end position="16"/>
    </location>
</feature>
<proteinExistence type="predicted"/>
<evidence type="ECO:0000313" key="2">
    <source>
        <dbReference type="EMBL" id="KAL1249034.1"/>
    </source>
</evidence>
<feature type="region of interest" description="Disordered" evidence="1">
    <location>
        <begin position="1"/>
        <end position="24"/>
    </location>
</feature>
<reference evidence="2 3" key="1">
    <citation type="submission" date="2023-09" db="EMBL/GenBank/DDBJ databases">
        <authorList>
            <person name="Wang M."/>
        </authorList>
    </citation>
    <scope>NUCLEOTIDE SEQUENCE [LARGE SCALE GENOMIC DNA]</scope>
    <source>
        <strain evidence="2">GT-2023</strain>
        <tissue evidence="2">Liver</tissue>
    </source>
</reference>
<sequence>MSQGEETGKGQPEHSRCSPQKQTCTGRAAPYELHSGKITWIVLWFVKVFVNGRRKKEIMSLRSLTNTVQHEMELNAAEFKTEPLGIIDPSSSVNR</sequence>
<comment type="caution">
    <text evidence="2">The sequence shown here is derived from an EMBL/GenBank/DDBJ whole genome shotgun (WGS) entry which is preliminary data.</text>
</comment>
<dbReference type="Proteomes" id="UP001558613">
    <property type="component" value="Unassembled WGS sequence"/>
</dbReference>
<evidence type="ECO:0000256" key="1">
    <source>
        <dbReference type="SAM" id="MobiDB-lite"/>
    </source>
</evidence>
<dbReference type="EMBL" id="JAYMGO010000024">
    <property type="protein sequence ID" value="KAL1249034.1"/>
    <property type="molecule type" value="Genomic_DNA"/>
</dbReference>
<keyword evidence="3" id="KW-1185">Reference proteome</keyword>
<protein>
    <submittedName>
        <fullName evidence="2">Uncharacterized protein</fullName>
    </submittedName>
</protein>
<organism evidence="2 3">
    <name type="scientific">Cirrhinus molitorella</name>
    <name type="common">mud carp</name>
    <dbReference type="NCBI Taxonomy" id="172907"/>
    <lineage>
        <taxon>Eukaryota</taxon>
        <taxon>Metazoa</taxon>
        <taxon>Chordata</taxon>
        <taxon>Craniata</taxon>
        <taxon>Vertebrata</taxon>
        <taxon>Euteleostomi</taxon>
        <taxon>Actinopterygii</taxon>
        <taxon>Neopterygii</taxon>
        <taxon>Teleostei</taxon>
        <taxon>Ostariophysi</taxon>
        <taxon>Cypriniformes</taxon>
        <taxon>Cyprinidae</taxon>
        <taxon>Labeoninae</taxon>
        <taxon>Labeonini</taxon>
        <taxon>Cirrhinus</taxon>
    </lineage>
</organism>
<gene>
    <name evidence="2" type="ORF">QQF64_022352</name>
</gene>